<dbReference type="Pfam" id="PF12705">
    <property type="entry name" value="PDDEXK_1"/>
    <property type="match status" value="1"/>
</dbReference>
<accession>A0A1J4V0F4</accession>
<dbReference type="InterPro" id="IPR011335">
    <property type="entry name" value="Restrct_endonuc-II-like"/>
</dbReference>
<reference evidence="2 3" key="1">
    <citation type="journal article" date="2016" name="Environ. Microbiol.">
        <title>Genomic resolution of a cold subsurface aquifer community provides metabolic insights for novel microbes adapted to high CO concentrations.</title>
        <authorList>
            <person name="Probst A.J."/>
            <person name="Castelle C.J."/>
            <person name="Singh A."/>
            <person name="Brown C.T."/>
            <person name="Anantharaman K."/>
            <person name="Sharon I."/>
            <person name="Hug L.A."/>
            <person name="Burstein D."/>
            <person name="Emerson J.B."/>
            <person name="Thomas B.C."/>
            <person name="Banfield J.F."/>
        </authorList>
    </citation>
    <scope>NUCLEOTIDE SEQUENCE [LARGE SCALE GENOMIC DNA]</scope>
    <source>
        <strain evidence="2">CG1_02_43_90</strain>
    </source>
</reference>
<dbReference type="SUPFAM" id="SSF52980">
    <property type="entry name" value="Restriction endonuclease-like"/>
    <property type="match status" value="1"/>
</dbReference>
<gene>
    <name evidence="2" type="ORF">AUJ77_02315</name>
</gene>
<protein>
    <recommendedName>
        <fullName evidence="1">PD-(D/E)XK endonuclease-like domain-containing protein</fullName>
    </recommendedName>
</protein>
<dbReference type="STRING" id="1805281.AUJ77_02315"/>
<dbReference type="Proteomes" id="UP000181992">
    <property type="component" value="Unassembled WGS sequence"/>
</dbReference>
<name>A0A1J4V0F4_9BACT</name>
<organism evidence="2 3">
    <name type="scientific">Candidatus Nomurabacteria bacterium CG1_02_43_90</name>
    <dbReference type="NCBI Taxonomy" id="1805281"/>
    <lineage>
        <taxon>Bacteria</taxon>
        <taxon>Candidatus Nomuraibacteriota</taxon>
    </lineage>
</organism>
<dbReference type="InterPro" id="IPR038726">
    <property type="entry name" value="PDDEXK_AddAB-type"/>
</dbReference>
<evidence type="ECO:0000259" key="1">
    <source>
        <dbReference type="Pfam" id="PF12705"/>
    </source>
</evidence>
<dbReference type="Gene3D" id="3.90.320.10">
    <property type="match status" value="1"/>
</dbReference>
<evidence type="ECO:0000313" key="2">
    <source>
        <dbReference type="EMBL" id="OIO30620.1"/>
    </source>
</evidence>
<dbReference type="InterPro" id="IPR011604">
    <property type="entry name" value="PDDEXK-like_dom_sf"/>
</dbReference>
<dbReference type="AlphaFoldDB" id="A0A1J4V0F4"/>
<proteinExistence type="predicted"/>
<sequence>MPKGVAAVFGTIVHSALNYMFERNPLYPTLDEVIDFYTTHWKEKSESIVWSSPDRKEQEEKMYFEEGLSVLKNFYKKNQPWMFNVVELEGRFSLELPDEKSGTTHTLAGIIDRLDKDPETGRYEIIDYKTGKRMPSEAELAENLQLGVYHLALTARWPSMDPGNFTTSLYFLKHNEKVSVVPSRETLVHTRDFVLKTIREIEKHLQDGNFPPMPSPLCGWCSYQKLCPMWAHEFKEEETRTASDAEVAEAIRGFFDIKKSDDKNKKRLAEIRATLLQYMQQENLARVFGEGGYITKNVQERISIDVERAEPFLKSAGVWEQVLEPSEKKLQTLLSSLPEPIQEEILKFETKKMITVLKPTKKKGGADDEEEDSLLV</sequence>
<evidence type="ECO:0000313" key="3">
    <source>
        <dbReference type="Proteomes" id="UP000181992"/>
    </source>
</evidence>
<dbReference type="EMBL" id="MNVN01000015">
    <property type="protein sequence ID" value="OIO30620.1"/>
    <property type="molecule type" value="Genomic_DNA"/>
</dbReference>
<comment type="caution">
    <text evidence="2">The sequence shown here is derived from an EMBL/GenBank/DDBJ whole genome shotgun (WGS) entry which is preliminary data.</text>
</comment>
<feature type="domain" description="PD-(D/E)XK endonuclease-like" evidence="1">
    <location>
        <begin position="6"/>
        <end position="228"/>
    </location>
</feature>